<gene>
    <name evidence="2" type="ORF">Nkreftii_000923</name>
</gene>
<accession>A0A7S8IYJ7</accession>
<dbReference type="AlphaFoldDB" id="A0A7S8IYJ7"/>
<keyword evidence="1" id="KW-0732">Signal</keyword>
<organism evidence="2 3">
    <name type="scientific">Candidatus Nitrospira kreftii</name>
    <dbReference type="NCBI Taxonomy" id="2652173"/>
    <lineage>
        <taxon>Bacteria</taxon>
        <taxon>Pseudomonadati</taxon>
        <taxon>Nitrospirota</taxon>
        <taxon>Nitrospiria</taxon>
        <taxon>Nitrospirales</taxon>
        <taxon>Nitrospiraceae</taxon>
        <taxon>Nitrospira</taxon>
    </lineage>
</organism>
<dbReference type="PROSITE" id="PS51257">
    <property type="entry name" value="PROKAR_LIPOPROTEIN"/>
    <property type="match status" value="1"/>
</dbReference>
<dbReference type="EMBL" id="CP047423">
    <property type="protein sequence ID" value="QPD03149.1"/>
    <property type="molecule type" value="Genomic_DNA"/>
</dbReference>
<evidence type="ECO:0000256" key="1">
    <source>
        <dbReference type="ARBA" id="ARBA00022729"/>
    </source>
</evidence>
<name>A0A7S8IYJ7_9BACT</name>
<sequence>MKSFWSILSLCLLIAATGCGGKAEIKEDRLTVGKVQGEIKVGMPGSQVAELLGSPNIVTTDEKRREVWIYDKVSTDRVDTASSTFASIIILGATSRDSSSSQRQRTLTIIIKYDEEKKVRDFAYNYTQF</sequence>
<dbReference type="Proteomes" id="UP000593737">
    <property type="component" value="Chromosome"/>
</dbReference>
<evidence type="ECO:0000313" key="3">
    <source>
        <dbReference type="Proteomes" id="UP000593737"/>
    </source>
</evidence>
<dbReference type="InterPro" id="IPR037873">
    <property type="entry name" value="BamE-like"/>
</dbReference>
<protein>
    <recommendedName>
        <fullName evidence="4">Lipoprotein SmpA/OmlA domain-containing protein</fullName>
    </recommendedName>
</protein>
<dbReference type="KEGG" id="nkf:Nkreftii_000923"/>
<evidence type="ECO:0000313" key="2">
    <source>
        <dbReference type="EMBL" id="QPD03149.1"/>
    </source>
</evidence>
<evidence type="ECO:0008006" key="4">
    <source>
        <dbReference type="Google" id="ProtNLM"/>
    </source>
</evidence>
<dbReference type="Gene3D" id="3.30.1450.10">
    <property type="match status" value="1"/>
</dbReference>
<proteinExistence type="predicted"/>
<reference evidence="2 3" key="1">
    <citation type="journal article" date="2020" name="ISME J.">
        <title>Enrichment and physiological characterization of a novel comammox Nitrospira indicates ammonium inhibition of complete nitrification.</title>
        <authorList>
            <person name="Sakoula D."/>
            <person name="Koch H."/>
            <person name="Frank J."/>
            <person name="Jetten M.S.M."/>
            <person name="van Kessel M.A.H.J."/>
            <person name="Lucker S."/>
        </authorList>
    </citation>
    <scope>NUCLEOTIDE SEQUENCE [LARGE SCALE GENOMIC DNA]</scope>
    <source>
        <strain evidence="2">Comreactor17</strain>
    </source>
</reference>